<feature type="transmembrane region" description="Helical" evidence="1">
    <location>
        <begin position="130"/>
        <end position="151"/>
    </location>
</feature>
<keyword evidence="1" id="KW-1133">Transmembrane helix</keyword>
<sequence length="325" mass="37112">MIDIFYLIVGTLILLLVMYDFFFTTLSGSGSAFITRFLSLISYRILQVGVKLIGRRVFALSGMIVNLIVLSGWVVLVWIGLFMLFSYTPEAIVNDNGKIANATERIYFTGYTLSTLGLGNFKPVSPFYEILTSCFSFFGFVFFTTSMTYLVSVSSAVIHKRSLALSIRNLGNSPEEIVNNLLEKDTSFCYQKFSVLQEMIDRHTVNHQAYPVLHYYGNADISSSFNLHLASLDEAISKLLSSLQAQKFHNELMPLRSSLTHFLKHMQQNYPQTIKQFNISQDNLPEIGEMSVEFPENHIKLYERRKILGGLLRNENFVWEDVYSN</sequence>
<dbReference type="Gene3D" id="1.10.287.70">
    <property type="match status" value="1"/>
</dbReference>
<dbReference type="EMBL" id="JAEQBW010000001">
    <property type="protein sequence ID" value="MBK6264054.1"/>
    <property type="molecule type" value="Genomic_DNA"/>
</dbReference>
<comment type="caution">
    <text evidence="3">The sequence shown here is derived from an EMBL/GenBank/DDBJ whole genome shotgun (WGS) entry which is preliminary data.</text>
</comment>
<evidence type="ECO:0000256" key="1">
    <source>
        <dbReference type="SAM" id="Phobius"/>
    </source>
</evidence>
<reference evidence="3" key="1">
    <citation type="submission" date="2021-01" db="EMBL/GenBank/DDBJ databases">
        <title>Marivirga aurantiaca sp. nov., isolated from intertidal surface sediments.</title>
        <authorList>
            <person name="Zhang M."/>
        </authorList>
    </citation>
    <scope>NUCLEOTIDE SEQUENCE</scope>
    <source>
        <strain evidence="3">S37H4</strain>
    </source>
</reference>
<dbReference type="RefSeq" id="WP_201429732.1">
    <property type="nucleotide sequence ID" value="NZ_JAEQBW010000001.1"/>
</dbReference>
<evidence type="ECO:0000259" key="2">
    <source>
        <dbReference type="Pfam" id="PF07885"/>
    </source>
</evidence>
<dbReference type="SUPFAM" id="SSF81324">
    <property type="entry name" value="Voltage-gated potassium channels"/>
    <property type="match status" value="1"/>
</dbReference>
<dbReference type="Pfam" id="PF07885">
    <property type="entry name" value="Ion_trans_2"/>
    <property type="match status" value="1"/>
</dbReference>
<keyword evidence="1" id="KW-0472">Membrane</keyword>
<evidence type="ECO:0000313" key="4">
    <source>
        <dbReference type="Proteomes" id="UP000611723"/>
    </source>
</evidence>
<evidence type="ECO:0000313" key="3">
    <source>
        <dbReference type="EMBL" id="MBK6264054.1"/>
    </source>
</evidence>
<feature type="transmembrane region" description="Helical" evidence="1">
    <location>
        <begin position="5"/>
        <end position="22"/>
    </location>
</feature>
<keyword evidence="4" id="KW-1185">Reference proteome</keyword>
<gene>
    <name evidence="3" type="ORF">JKA74_03310</name>
</gene>
<proteinExistence type="predicted"/>
<dbReference type="AlphaFoldDB" id="A0A935C5X3"/>
<name>A0A935C5X3_9BACT</name>
<feature type="transmembrane region" description="Helical" evidence="1">
    <location>
        <begin position="58"/>
        <end position="85"/>
    </location>
</feature>
<keyword evidence="1" id="KW-0812">Transmembrane</keyword>
<protein>
    <recommendedName>
        <fullName evidence="2">Potassium channel domain-containing protein</fullName>
    </recommendedName>
</protein>
<organism evidence="3 4">
    <name type="scientific">Marivirga aurantiaca</name>
    <dbReference type="NCBI Taxonomy" id="2802615"/>
    <lineage>
        <taxon>Bacteria</taxon>
        <taxon>Pseudomonadati</taxon>
        <taxon>Bacteroidota</taxon>
        <taxon>Cytophagia</taxon>
        <taxon>Cytophagales</taxon>
        <taxon>Marivirgaceae</taxon>
        <taxon>Marivirga</taxon>
    </lineage>
</organism>
<accession>A0A935C5X3</accession>
<dbReference type="Proteomes" id="UP000611723">
    <property type="component" value="Unassembled WGS sequence"/>
</dbReference>
<dbReference type="InterPro" id="IPR013099">
    <property type="entry name" value="K_chnl_dom"/>
</dbReference>
<feature type="domain" description="Potassium channel" evidence="2">
    <location>
        <begin position="75"/>
        <end position="153"/>
    </location>
</feature>